<dbReference type="AlphaFoldDB" id="A0A2A2J4F3"/>
<organism evidence="2 3">
    <name type="scientific">Diploscapter pachys</name>
    <dbReference type="NCBI Taxonomy" id="2018661"/>
    <lineage>
        <taxon>Eukaryota</taxon>
        <taxon>Metazoa</taxon>
        <taxon>Ecdysozoa</taxon>
        <taxon>Nematoda</taxon>
        <taxon>Chromadorea</taxon>
        <taxon>Rhabditida</taxon>
        <taxon>Rhabditina</taxon>
        <taxon>Rhabditomorpha</taxon>
        <taxon>Rhabditoidea</taxon>
        <taxon>Rhabditidae</taxon>
        <taxon>Diploscapter</taxon>
    </lineage>
</organism>
<evidence type="ECO:0000256" key="1">
    <source>
        <dbReference type="SAM" id="MobiDB-lite"/>
    </source>
</evidence>
<feature type="compositionally biased region" description="Basic and acidic residues" evidence="1">
    <location>
        <begin position="83"/>
        <end position="92"/>
    </location>
</feature>
<keyword evidence="3" id="KW-1185">Reference proteome</keyword>
<feature type="region of interest" description="Disordered" evidence="1">
    <location>
        <begin position="83"/>
        <end position="122"/>
    </location>
</feature>
<name>A0A2A2J4F3_9BILA</name>
<feature type="compositionally biased region" description="Polar residues" evidence="1">
    <location>
        <begin position="108"/>
        <end position="117"/>
    </location>
</feature>
<dbReference type="OrthoDB" id="5855448at2759"/>
<dbReference type="EMBL" id="LIAE01010697">
    <property type="protein sequence ID" value="PAV56541.1"/>
    <property type="molecule type" value="Genomic_DNA"/>
</dbReference>
<accession>A0A2A2J4F3</accession>
<proteinExistence type="predicted"/>
<comment type="caution">
    <text evidence="2">The sequence shown here is derived from an EMBL/GenBank/DDBJ whole genome shotgun (WGS) entry which is preliminary data.</text>
</comment>
<dbReference type="Proteomes" id="UP000218231">
    <property type="component" value="Unassembled WGS sequence"/>
</dbReference>
<evidence type="ECO:0000313" key="3">
    <source>
        <dbReference type="Proteomes" id="UP000218231"/>
    </source>
</evidence>
<evidence type="ECO:0000313" key="2">
    <source>
        <dbReference type="EMBL" id="PAV56541.1"/>
    </source>
</evidence>
<reference evidence="2 3" key="1">
    <citation type="journal article" date="2017" name="Curr. Biol.">
        <title>Genome architecture and evolution of a unichromosomal asexual nematode.</title>
        <authorList>
            <person name="Fradin H."/>
            <person name="Zegar C."/>
            <person name="Gutwein M."/>
            <person name="Lucas J."/>
            <person name="Kovtun M."/>
            <person name="Corcoran D."/>
            <person name="Baugh L.R."/>
            <person name="Kiontke K."/>
            <person name="Gunsalus K."/>
            <person name="Fitch D.H."/>
            <person name="Piano F."/>
        </authorList>
    </citation>
    <scope>NUCLEOTIDE SEQUENCE [LARGE SCALE GENOMIC DNA]</scope>
    <source>
        <strain evidence="2">PF1309</strain>
    </source>
</reference>
<sequence>MCRQSDRERRRELSHFERRQALKTAQREAVLSGRSVRSVIEDEVESEPTACAKLTCVRTMPKALSHYEMLGHDDIYRRLNETPHRHTDDVRLKPPSIQESPQLLGAVPNSSKTSNDAISKKSVYTKHMNETFDDNL</sequence>
<protein>
    <submittedName>
        <fullName evidence="2">Uncharacterized protein</fullName>
    </submittedName>
</protein>
<gene>
    <name evidence="2" type="ORF">WR25_11242</name>
</gene>